<dbReference type="AlphaFoldDB" id="A0AAV0AR73"/>
<dbReference type="Proteomes" id="UP001153365">
    <property type="component" value="Unassembled WGS sequence"/>
</dbReference>
<evidence type="ECO:0000313" key="3">
    <source>
        <dbReference type="Proteomes" id="UP001153365"/>
    </source>
</evidence>
<evidence type="ECO:0000256" key="1">
    <source>
        <dbReference type="SAM" id="MobiDB-lite"/>
    </source>
</evidence>
<accession>A0AAV0AR73</accession>
<comment type="caution">
    <text evidence="2">The sequence shown here is derived from an EMBL/GenBank/DDBJ whole genome shotgun (WGS) entry which is preliminary data.</text>
</comment>
<dbReference type="EMBL" id="CALTRL010001251">
    <property type="protein sequence ID" value="CAH7671749.1"/>
    <property type="molecule type" value="Genomic_DNA"/>
</dbReference>
<sequence>MCYPSPSQPSKLAVEGVAHEPKTEAEAEWVKWLPDQVPLDMKFNRDPSFTRPSLPPYELMPVVIEEIDPLCIPDILDSDFILTPTDNSQHYFQGDGSASMRQIWESLKDWNFPERTDEPRGLIYGPYHPMSIRRAEAEKEAAIAATVDAKPKDDSESDMEEEDEEIYGNEKVDQEETTQKIEAVQQSSECFANSGCETPAYQTSRVKRIIPILRLLCPEFPDENSNETTTTTVALPAGTIAMKRANIRLTHNKRRHETNLYLVERSNKKIFTDDMAKERVLSELTYQVSNQSNSKKTRIRLSAASQIKYGTRNF</sequence>
<name>A0AAV0AR73_PHAPC</name>
<protein>
    <submittedName>
        <fullName evidence="2">Expressed protein</fullName>
    </submittedName>
</protein>
<reference evidence="2" key="1">
    <citation type="submission" date="2022-06" db="EMBL/GenBank/DDBJ databases">
        <authorList>
            <consortium name="SYNGENTA / RWTH Aachen University"/>
        </authorList>
    </citation>
    <scope>NUCLEOTIDE SEQUENCE</scope>
</reference>
<gene>
    <name evidence="2" type="ORF">PPACK8108_LOCUS6564</name>
</gene>
<evidence type="ECO:0000313" key="2">
    <source>
        <dbReference type="EMBL" id="CAH7671749.1"/>
    </source>
</evidence>
<organism evidence="2 3">
    <name type="scientific">Phakopsora pachyrhizi</name>
    <name type="common">Asian soybean rust disease fungus</name>
    <dbReference type="NCBI Taxonomy" id="170000"/>
    <lineage>
        <taxon>Eukaryota</taxon>
        <taxon>Fungi</taxon>
        <taxon>Dikarya</taxon>
        <taxon>Basidiomycota</taxon>
        <taxon>Pucciniomycotina</taxon>
        <taxon>Pucciniomycetes</taxon>
        <taxon>Pucciniales</taxon>
        <taxon>Phakopsoraceae</taxon>
        <taxon>Phakopsora</taxon>
    </lineage>
</organism>
<feature type="region of interest" description="Disordered" evidence="1">
    <location>
        <begin position="146"/>
        <end position="175"/>
    </location>
</feature>
<proteinExistence type="predicted"/>
<feature type="compositionally biased region" description="Acidic residues" evidence="1">
    <location>
        <begin position="155"/>
        <end position="167"/>
    </location>
</feature>
<keyword evidence="3" id="KW-1185">Reference proteome</keyword>